<organism evidence="4 5">
    <name type="scientific">Candidatus Enterocloster faecavium</name>
    <dbReference type="NCBI Taxonomy" id="2838560"/>
    <lineage>
        <taxon>Bacteria</taxon>
        <taxon>Bacillati</taxon>
        <taxon>Bacillota</taxon>
        <taxon>Clostridia</taxon>
        <taxon>Lachnospirales</taxon>
        <taxon>Lachnospiraceae</taxon>
        <taxon>Enterocloster</taxon>
    </lineage>
</organism>
<dbReference type="InterPro" id="IPR011827">
    <property type="entry name" value="LeuD_type2/HacB/DmdB"/>
</dbReference>
<comment type="caution">
    <text evidence="4">The sequence shown here is derived from an EMBL/GenBank/DDBJ whole genome shotgun (WGS) entry which is preliminary data.</text>
</comment>
<evidence type="ECO:0000259" key="3">
    <source>
        <dbReference type="Pfam" id="PF00694"/>
    </source>
</evidence>
<dbReference type="PANTHER" id="PTHR43345:SF2">
    <property type="entry name" value="3-ISOPROPYLMALATE DEHYDRATASE SMALL SUBUNIT 1"/>
    <property type="match status" value="1"/>
</dbReference>
<dbReference type="Pfam" id="PF00694">
    <property type="entry name" value="Aconitase_C"/>
    <property type="match status" value="1"/>
</dbReference>
<evidence type="ECO:0000256" key="2">
    <source>
        <dbReference type="ARBA" id="ARBA00023239"/>
    </source>
</evidence>
<feature type="domain" description="Aconitase A/isopropylmalate dehydratase small subunit swivel" evidence="3">
    <location>
        <begin position="56"/>
        <end position="107"/>
    </location>
</feature>
<evidence type="ECO:0000313" key="4">
    <source>
        <dbReference type="EMBL" id="HJB06875.1"/>
    </source>
</evidence>
<dbReference type="InterPro" id="IPR015928">
    <property type="entry name" value="Aconitase/3IPM_dehydase_swvl"/>
</dbReference>
<dbReference type="GO" id="GO:0016836">
    <property type="term" value="F:hydro-lyase activity"/>
    <property type="evidence" value="ECO:0007669"/>
    <property type="project" value="InterPro"/>
</dbReference>
<dbReference type="NCBIfam" id="TIGR02087">
    <property type="entry name" value="LEUD_arch"/>
    <property type="match status" value="1"/>
</dbReference>
<dbReference type="InterPro" id="IPR050075">
    <property type="entry name" value="LeuD"/>
</dbReference>
<name>A0A9D2RJW8_9FIRM</name>
<dbReference type="SUPFAM" id="SSF52016">
    <property type="entry name" value="LeuD/IlvD-like"/>
    <property type="match status" value="1"/>
</dbReference>
<dbReference type="InterPro" id="IPR033940">
    <property type="entry name" value="IPMI_Swivel"/>
</dbReference>
<gene>
    <name evidence="4" type="ORF">H9716_03305</name>
</gene>
<proteinExistence type="inferred from homology"/>
<sequence length="169" mass="18223">MEQEMTGKIIVLGDNIDTDQIYPGCFLALTDPKEIGSHCLEGVDEKIAGEFPEGGIVVAGKNFGCGSSREHAAIALLNMGAAAVLADSFARIFFRNAVNLGLLPLVCKGLNQHVKPNQTLTIDLKKWSITVQETGETYLCEPLGDQALKILEAGGIKPFMRARFGKKEC</sequence>
<dbReference type="InterPro" id="IPR000573">
    <property type="entry name" value="AconitaseA/IPMdHydase_ssu_swvl"/>
</dbReference>
<dbReference type="Gene3D" id="3.20.19.10">
    <property type="entry name" value="Aconitase, domain 4"/>
    <property type="match status" value="1"/>
</dbReference>
<dbReference type="AlphaFoldDB" id="A0A9D2RJW8"/>
<evidence type="ECO:0000313" key="5">
    <source>
        <dbReference type="Proteomes" id="UP000886804"/>
    </source>
</evidence>
<reference evidence="4" key="2">
    <citation type="submission" date="2021-04" db="EMBL/GenBank/DDBJ databases">
        <authorList>
            <person name="Gilroy R."/>
        </authorList>
    </citation>
    <scope>NUCLEOTIDE SEQUENCE</scope>
    <source>
        <strain evidence="4">CHK188-4685</strain>
    </source>
</reference>
<protein>
    <submittedName>
        <fullName evidence="4">3-isopropylmalate dehydratase small subunit</fullName>
    </submittedName>
</protein>
<reference evidence="4" key="1">
    <citation type="journal article" date="2021" name="PeerJ">
        <title>Extensive microbial diversity within the chicken gut microbiome revealed by metagenomics and culture.</title>
        <authorList>
            <person name="Gilroy R."/>
            <person name="Ravi A."/>
            <person name="Getino M."/>
            <person name="Pursley I."/>
            <person name="Horton D.L."/>
            <person name="Alikhan N.F."/>
            <person name="Baker D."/>
            <person name="Gharbi K."/>
            <person name="Hall N."/>
            <person name="Watson M."/>
            <person name="Adriaenssens E.M."/>
            <person name="Foster-Nyarko E."/>
            <person name="Jarju S."/>
            <person name="Secka A."/>
            <person name="Antonio M."/>
            <person name="Oren A."/>
            <person name="Chaudhuri R.R."/>
            <person name="La Ragione R."/>
            <person name="Hildebrand F."/>
            <person name="Pallen M.J."/>
        </authorList>
    </citation>
    <scope>NUCLEOTIDE SEQUENCE</scope>
    <source>
        <strain evidence="4">CHK188-4685</strain>
    </source>
</reference>
<comment type="similarity">
    <text evidence="1">Belongs to the LeuD family. LeuD type 2 subfamily.</text>
</comment>
<dbReference type="Proteomes" id="UP000886804">
    <property type="component" value="Unassembled WGS sequence"/>
</dbReference>
<evidence type="ECO:0000256" key="1">
    <source>
        <dbReference type="ARBA" id="ARBA00009869"/>
    </source>
</evidence>
<dbReference type="CDD" id="cd01577">
    <property type="entry name" value="IPMI_Swivel"/>
    <property type="match status" value="1"/>
</dbReference>
<dbReference type="PANTHER" id="PTHR43345">
    <property type="entry name" value="3-ISOPROPYLMALATE DEHYDRATASE SMALL SUBUNIT 2-RELATED-RELATED"/>
    <property type="match status" value="1"/>
</dbReference>
<keyword evidence="2" id="KW-0456">Lyase</keyword>
<dbReference type="EMBL" id="DWYS01000041">
    <property type="protein sequence ID" value="HJB06875.1"/>
    <property type="molecule type" value="Genomic_DNA"/>
</dbReference>
<accession>A0A9D2RJW8</accession>